<organism evidence="1 2">
    <name type="scientific">Spartinivicinus poritis</name>
    <dbReference type="NCBI Taxonomy" id="2994640"/>
    <lineage>
        <taxon>Bacteria</taxon>
        <taxon>Pseudomonadati</taxon>
        <taxon>Pseudomonadota</taxon>
        <taxon>Gammaproteobacteria</taxon>
        <taxon>Oceanospirillales</taxon>
        <taxon>Zooshikellaceae</taxon>
        <taxon>Spartinivicinus</taxon>
    </lineage>
</organism>
<name>A0ABT5UEK8_9GAMM</name>
<accession>A0ABT5UEK8</accession>
<sequence>MSQLESVLEFHLKAHKLPKPITEYKFHPTRRWRFDFAWPDKKLAVEVEGGGWINGRHNRGQGFANDMEKYHEAMNLGWNIYRCNSELIKSGRAVELIQKLLSASR</sequence>
<reference evidence="1 2" key="1">
    <citation type="submission" date="2022-11" db="EMBL/GenBank/DDBJ databases">
        <title>Spartinivicinus poritis sp. nov., isolated from scleractinian coral Porites lutea.</title>
        <authorList>
            <person name="Zhang G."/>
            <person name="Cai L."/>
            <person name="Wei Q."/>
        </authorList>
    </citation>
    <scope>NUCLEOTIDE SEQUENCE [LARGE SCALE GENOMIC DNA]</scope>
    <source>
        <strain evidence="1 2">A2-2</strain>
    </source>
</reference>
<proteinExistence type="predicted"/>
<dbReference type="EMBL" id="JAPMOU010000043">
    <property type="protein sequence ID" value="MDE1464810.1"/>
    <property type="molecule type" value="Genomic_DNA"/>
</dbReference>
<comment type="caution">
    <text evidence="1">The sequence shown here is derived from an EMBL/GenBank/DDBJ whole genome shotgun (WGS) entry which is preliminary data.</text>
</comment>
<gene>
    <name evidence="1" type="ORF">ORQ98_22880</name>
</gene>
<dbReference type="Proteomes" id="UP001528823">
    <property type="component" value="Unassembled WGS sequence"/>
</dbReference>
<keyword evidence="2" id="KW-1185">Reference proteome</keyword>
<evidence type="ECO:0000313" key="2">
    <source>
        <dbReference type="Proteomes" id="UP001528823"/>
    </source>
</evidence>
<dbReference type="RefSeq" id="WP_274691119.1">
    <property type="nucleotide sequence ID" value="NZ_JAPMOU010000043.1"/>
</dbReference>
<dbReference type="Gene3D" id="3.40.960.10">
    <property type="entry name" value="VSR Endonuclease"/>
    <property type="match status" value="1"/>
</dbReference>
<evidence type="ECO:0008006" key="3">
    <source>
        <dbReference type="Google" id="ProtNLM"/>
    </source>
</evidence>
<evidence type="ECO:0000313" key="1">
    <source>
        <dbReference type="EMBL" id="MDE1464810.1"/>
    </source>
</evidence>
<protein>
    <recommendedName>
        <fullName evidence="3">DUF559 domain-containing protein</fullName>
    </recommendedName>
</protein>